<keyword evidence="4 12" id="KW-0812">Transmembrane</keyword>
<dbReference type="FunCoup" id="A0A2P6NHH2">
    <property type="interactions" value="2"/>
</dbReference>
<keyword evidence="5" id="KW-0479">Metal-binding</keyword>
<comment type="catalytic activity">
    <reaction evidence="1">
        <text>ATP = 3',5'-cyclic AMP + diphosphate</text>
        <dbReference type="Rhea" id="RHEA:15389"/>
        <dbReference type="ChEBI" id="CHEBI:30616"/>
        <dbReference type="ChEBI" id="CHEBI:33019"/>
        <dbReference type="ChEBI" id="CHEBI:58165"/>
        <dbReference type="EC" id="4.6.1.1"/>
    </reaction>
</comment>
<dbReference type="GO" id="GO:0046872">
    <property type="term" value="F:metal ion binding"/>
    <property type="evidence" value="ECO:0007669"/>
    <property type="project" value="UniProtKB-KW"/>
</dbReference>
<dbReference type="OrthoDB" id="6147412at2759"/>
<feature type="transmembrane region" description="Helical" evidence="12">
    <location>
        <begin position="197"/>
        <end position="219"/>
    </location>
</feature>
<comment type="caution">
    <text evidence="14">The sequence shown here is derived from an EMBL/GenBank/DDBJ whole genome shotgun (WGS) entry which is preliminary data.</text>
</comment>
<dbReference type="GO" id="GO:0035556">
    <property type="term" value="P:intracellular signal transduction"/>
    <property type="evidence" value="ECO:0007669"/>
    <property type="project" value="InterPro"/>
</dbReference>
<protein>
    <recommendedName>
        <fullName evidence="3">adenylate cyclase</fullName>
        <ecNumber evidence="3">4.6.1.1</ecNumber>
    </recommendedName>
</protein>
<evidence type="ECO:0000256" key="11">
    <source>
        <dbReference type="ARBA" id="ARBA00023239"/>
    </source>
</evidence>
<dbReference type="EC" id="4.6.1.1" evidence="3"/>
<evidence type="ECO:0000256" key="12">
    <source>
        <dbReference type="SAM" id="Phobius"/>
    </source>
</evidence>
<keyword evidence="8" id="KW-0460">Magnesium</keyword>
<dbReference type="SUPFAM" id="SSF55073">
    <property type="entry name" value="Nucleotide cyclase"/>
    <property type="match status" value="2"/>
</dbReference>
<accession>A0A2P6NHH2</accession>
<dbReference type="PANTHER" id="PTHR45627">
    <property type="entry name" value="ADENYLATE CYCLASE TYPE 1"/>
    <property type="match status" value="1"/>
</dbReference>
<keyword evidence="7" id="KW-0067">ATP-binding</keyword>
<organism evidence="14 15">
    <name type="scientific">Planoprotostelium fungivorum</name>
    <dbReference type="NCBI Taxonomy" id="1890364"/>
    <lineage>
        <taxon>Eukaryota</taxon>
        <taxon>Amoebozoa</taxon>
        <taxon>Evosea</taxon>
        <taxon>Variosea</taxon>
        <taxon>Cavosteliida</taxon>
        <taxon>Cavosteliaceae</taxon>
        <taxon>Planoprotostelium</taxon>
    </lineage>
</organism>
<feature type="domain" description="Guanylate cyclase" evidence="13">
    <location>
        <begin position="765"/>
        <end position="860"/>
    </location>
</feature>
<feature type="transmembrane region" description="Helical" evidence="12">
    <location>
        <begin position="521"/>
        <end position="544"/>
    </location>
</feature>
<dbReference type="InterPro" id="IPR029787">
    <property type="entry name" value="Nucleotide_cyclase"/>
</dbReference>
<evidence type="ECO:0000256" key="2">
    <source>
        <dbReference type="ARBA" id="ARBA00004141"/>
    </source>
</evidence>
<dbReference type="STRING" id="1890364.A0A2P6NHH2"/>
<evidence type="ECO:0000256" key="4">
    <source>
        <dbReference type="ARBA" id="ARBA00022692"/>
    </source>
</evidence>
<reference evidence="14 15" key="1">
    <citation type="journal article" date="2018" name="Genome Biol. Evol.">
        <title>Multiple Roots of Fruiting Body Formation in Amoebozoa.</title>
        <authorList>
            <person name="Hillmann F."/>
            <person name="Forbes G."/>
            <person name="Novohradska S."/>
            <person name="Ferling I."/>
            <person name="Riege K."/>
            <person name="Groth M."/>
            <person name="Westermann M."/>
            <person name="Marz M."/>
            <person name="Spaller T."/>
            <person name="Winckler T."/>
            <person name="Schaap P."/>
            <person name="Glockner G."/>
        </authorList>
    </citation>
    <scope>NUCLEOTIDE SEQUENCE [LARGE SCALE GENOMIC DNA]</scope>
    <source>
        <strain evidence="14 15">Jena</strain>
    </source>
</reference>
<comment type="subcellular location">
    <subcellularLocation>
        <location evidence="2">Membrane</location>
        <topology evidence="2">Multi-pass membrane protein</topology>
    </subcellularLocation>
</comment>
<keyword evidence="11" id="KW-0456">Lyase</keyword>
<feature type="domain" description="Guanylate cyclase" evidence="13">
    <location>
        <begin position="277"/>
        <end position="404"/>
    </location>
</feature>
<evidence type="ECO:0000313" key="14">
    <source>
        <dbReference type="EMBL" id="PRP83400.1"/>
    </source>
</evidence>
<dbReference type="Gene3D" id="3.30.70.1230">
    <property type="entry name" value="Nucleotide cyclase"/>
    <property type="match status" value="2"/>
</dbReference>
<feature type="transmembrane region" description="Helical" evidence="12">
    <location>
        <begin position="582"/>
        <end position="602"/>
    </location>
</feature>
<keyword evidence="10 12" id="KW-0472">Membrane</keyword>
<evidence type="ECO:0000259" key="13">
    <source>
        <dbReference type="PROSITE" id="PS50125"/>
    </source>
</evidence>
<feature type="transmembrane region" description="Helical" evidence="12">
    <location>
        <begin position="660"/>
        <end position="678"/>
    </location>
</feature>
<evidence type="ECO:0000313" key="15">
    <source>
        <dbReference type="Proteomes" id="UP000241769"/>
    </source>
</evidence>
<dbReference type="Pfam" id="PF00211">
    <property type="entry name" value="Guanylate_cyc"/>
    <property type="match status" value="2"/>
</dbReference>
<dbReference type="CDD" id="cd07302">
    <property type="entry name" value="CHD"/>
    <property type="match status" value="2"/>
</dbReference>
<gene>
    <name evidence="14" type="ORF">PROFUN_09428</name>
</gene>
<dbReference type="EMBL" id="MDYQ01000083">
    <property type="protein sequence ID" value="PRP83400.1"/>
    <property type="molecule type" value="Genomic_DNA"/>
</dbReference>
<feature type="transmembrane region" description="Helical" evidence="12">
    <location>
        <begin position="115"/>
        <end position="136"/>
    </location>
</feature>
<dbReference type="PROSITE" id="PS50125">
    <property type="entry name" value="GUANYLATE_CYCLASE_2"/>
    <property type="match status" value="2"/>
</dbReference>
<feature type="transmembrane region" description="Helical" evidence="12">
    <location>
        <begin position="61"/>
        <end position="83"/>
    </location>
</feature>
<dbReference type="GO" id="GO:0005524">
    <property type="term" value="F:ATP binding"/>
    <property type="evidence" value="ECO:0007669"/>
    <property type="project" value="UniProtKB-KW"/>
</dbReference>
<sequence>MVASEEIVLESGLLPAAQHEIPLHRVLSASRSNRQKKREDGHRWRSYVESYSKLVLEKVHILRMLLMVYVVTWSIQVGVGTTYHSRSVAHATAIRQMLTIALSLFALCLSFSKTIILAVADAVMAIHALNMIWWAATRDEFDWTETTLIITQSIAISNAHCWDFKLVMFNNCLTLVASAVRLSLSSQRPGLEIAGDVIFIFAFLLGHGFIFSSALAARLKMLVGLREQKIEKIRRAEAEHKQMISLVLNMLPNELARKVLENQSDNFHVQLPKEDTSILILDLVGFTAMSSVHSPTSLLDYMNSLYSSMDQLCQKYKIEKVRTVGDSYICAGNVTIPNQYHKSAILKLGLELIDLPLLRDNPLKEILTLRIGISCGTAVYGVTGHHRWHYDVTGPVFYEAEVLEPICRPGTLLVSETFWSAIENKEEFKYTVLFKRVMDRFDVSRDITCVEIEGYRGRNNSIHLIRSDTTEDFLRQHQVDLRRRLHDHSKRYKMHRIHGYFEDGGAEYDYRSKTAPAIQRVAFTQTLTCILLTITCLIFDHPYYSRPTPYPVWPLYLVCLVPFIIVTMMLRKFVVNMWILNCYALLRSMWCIFLFAALWAISDYNESILMRGSIIIATFSTTMILSYAMFYIYLSIMMAVVLIASAFQPNLNSQILRPEVASIVLLFYIIGFHSTYSIRVNKALYGTIQTAELSEQIARDSSAQTDKLIRMLLPEHIYHQLSINHKYIAETYPEVKLKSKSILNSGQCGCMFISVPLGPNSYDRVAEMIFAIDRKIISLGLEKIKRVKTAFMIVTGLKGPTKLEKLVELAHFFDHLLSSIGLSTWYAGIAVGPCAGGVVGNTRVCFDMWGDTINTSSRMMSTAPSGTIQVTESVAQRLEDKFRTRYRGKIAIKGKGEMNTWCIEKMDSVEEIPGTPRS</sequence>
<dbReference type="PANTHER" id="PTHR45627:SF12">
    <property type="entry name" value="ADENYLATE CYCLASE TYPE 2"/>
    <property type="match status" value="1"/>
</dbReference>
<proteinExistence type="predicted"/>
<feature type="transmembrane region" description="Helical" evidence="12">
    <location>
        <begin position="550"/>
        <end position="570"/>
    </location>
</feature>
<dbReference type="InterPro" id="IPR001054">
    <property type="entry name" value="A/G_cyclase"/>
</dbReference>
<dbReference type="InParanoid" id="A0A2P6NHH2"/>
<dbReference type="SMART" id="SM00044">
    <property type="entry name" value="CYCc"/>
    <property type="match status" value="2"/>
</dbReference>
<dbReference type="GO" id="GO:0005886">
    <property type="term" value="C:plasma membrane"/>
    <property type="evidence" value="ECO:0007669"/>
    <property type="project" value="TreeGrafter"/>
</dbReference>
<feature type="transmembrane region" description="Helical" evidence="12">
    <location>
        <begin position="89"/>
        <end position="108"/>
    </location>
</feature>
<dbReference type="AlphaFoldDB" id="A0A2P6NHH2"/>
<evidence type="ECO:0000256" key="9">
    <source>
        <dbReference type="ARBA" id="ARBA00022989"/>
    </source>
</evidence>
<evidence type="ECO:0000256" key="3">
    <source>
        <dbReference type="ARBA" id="ARBA00012201"/>
    </source>
</evidence>
<evidence type="ECO:0000256" key="7">
    <source>
        <dbReference type="ARBA" id="ARBA00022840"/>
    </source>
</evidence>
<feature type="transmembrane region" description="Helical" evidence="12">
    <location>
        <begin position="608"/>
        <end position="625"/>
    </location>
</feature>
<dbReference type="GO" id="GO:0007189">
    <property type="term" value="P:adenylate cyclase-activating G protein-coupled receptor signaling pathway"/>
    <property type="evidence" value="ECO:0007669"/>
    <property type="project" value="TreeGrafter"/>
</dbReference>
<dbReference type="Proteomes" id="UP000241769">
    <property type="component" value="Unassembled WGS sequence"/>
</dbReference>
<evidence type="ECO:0000256" key="5">
    <source>
        <dbReference type="ARBA" id="ARBA00022723"/>
    </source>
</evidence>
<keyword evidence="9 12" id="KW-1133">Transmembrane helix</keyword>
<dbReference type="GO" id="GO:0009190">
    <property type="term" value="P:cyclic nucleotide biosynthetic process"/>
    <property type="evidence" value="ECO:0007669"/>
    <property type="project" value="InterPro"/>
</dbReference>
<dbReference type="GO" id="GO:0004016">
    <property type="term" value="F:adenylate cyclase activity"/>
    <property type="evidence" value="ECO:0007669"/>
    <property type="project" value="UniProtKB-EC"/>
</dbReference>
<evidence type="ECO:0000256" key="1">
    <source>
        <dbReference type="ARBA" id="ARBA00001593"/>
    </source>
</evidence>
<evidence type="ECO:0000256" key="8">
    <source>
        <dbReference type="ARBA" id="ARBA00022842"/>
    </source>
</evidence>
<keyword evidence="15" id="KW-1185">Reference proteome</keyword>
<keyword evidence="6" id="KW-0547">Nucleotide-binding</keyword>
<name>A0A2P6NHH2_9EUKA</name>
<evidence type="ECO:0000256" key="10">
    <source>
        <dbReference type="ARBA" id="ARBA00023136"/>
    </source>
</evidence>
<evidence type="ECO:0000256" key="6">
    <source>
        <dbReference type="ARBA" id="ARBA00022741"/>
    </source>
</evidence>